<dbReference type="EMBL" id="SMFZ01000002">
    <property type="protein sequence ID" value="TCK21023.1"/>
    <property type="molecule type" value="Genomic_DNA"/>
</dbReference>
<dbReference type="RefSeq" id="WP_132429827.1">
    <property type="nucleotide sequence ID" value="NZ_SMFZ01000002.1"/>
</dbReference>
<comment type="caution">
    <text evidence="1">The sequence shown here is derived from an EMBL/GenBank/DDBJ whole genome shotgun (WGS) entry which is preliminary data.</text>
</comment>
<dbReference type="OrthoDB" id="5195799at2"/>
<protein>
    <submittedName>
        <fullName evidence="1">Uncharacterized protein</fullName>
    </submittedName>
</protein>
<gene>
    <name evidence="1" type="ORF">EV378_4997</name>
</gene>
<proteinExistence type="predicted"/>
<evidence type="ECO:0000313" key="1">
    <source>
        <dbReference type="EMBL" id="TCK21023.1"/>
    </source>
</evidence>
<accession>A0A4R1HJF0</accession>
<organism evidence="1 2">
    <name type="scientific">Pseudonocardia endophytica</name>
    <dbReference type="NCBI Taxonomy" id="401976"/>
    <lineage>
        <taxon>Bacteria</taxon>
        <taxon>Bacillati</taxon>
        <taxon>Actinomycetota</taxon>
        <taxon>Actinomycetes</taxon>
        <taxon>Pseudonocardiales</taxon>
        <taxon>Pseudonocardiaceae</taxon>
        <taxon>Pseudonocardia</taxon>
    </lineage>
</organism>
<reference evidence="1 2" key="1">
    <citation type="submission" date="2019-03" db="EMBL/GenBank/DDBJ databases">
        <title>Sequencing the genomes of 1000 actinobacteria strains.</title>
        <authorList>
            <person name="Klenk H.-P."/>
        </authorList>
    </citation>
    <scope>NUCLEOTIDE SEQUENCE [LARGE SCALE GENOMIC DNA]</scope>
    <source>
        <strain evidence="1 2">DSM 44969</strain>
    </source>
</reference>
<dbReference type="Proteomes" id="UP000295560">
    <property type="component" value="Unassembled WGS sequence"/>
</dbReference>
<name>A0A4R1HJF0_PSEEN</name>
<dbReference type="AlphaFoldDB" id="A0A4R1HJF0"/>
<sequence>MTPDPAAVADAVLAHPSVLRLDGGPFGVVASHLPGRRLPGVRIGAGDEPTEVAVVVALGRPFPALADEIAGRVRSVLGPVPVDVTFSDVGAAPVEPQVPPAPTGPSALA</sequence>
<evidence type="ECO:0000313" key="2">
    <source>
        <dbReference type="Proteomes" id="UP000295560"/>
    </source>
</evidence>
<keyword evidence="2" id="KW-1185">Reference proteome</keyword>